<gene>
    <name evidence="2" type="ORF">A2W14_03220</name>
</gene>
<sequence length="69" mass="7673">MCFAIPYRIKKIEKNTAVIEGGRKIKLERNFSAKKGDYLQVAGGIAVSKLSGTEGEKIRKLIKSLYEGQ</sequence>
<evidence type="ECO:0000256" key="1">
    <source>
        <dbReference type="ARBA" id="ARBA00006018"/>
    </source>
</evidence>
<reference evidence="2 3" key="1">
    <citation type="journal article" date="2016" name="Nat. Commun.">
        <title>Thousands of microbial genomes shed light on interconnected biogeochemical processes in an aquifer system.</title>
        <authorList>
            <person name="Anantharaman K."/>
            <person name="Brown C.T."/>
            <person name="Hug L.A."/>
            <person name="Sharon I."/>
            <person name="Castelle C.J."/>
            <person name="Probst A.J."/>
            <person name="Thomas B.C."/>
            <person name="Singh A."/>
            <person name="Wilkins M.J."/>
            <person name="Karaoz U."/>
            <person name="Brodie E.L."/>
            <person name="Williams K.H."/>
            <person name="Hubbard S.S."/>
            <person name="Banfield J.F."/>
        </authorList>
    </citation>
    <scope>NUCLEOTIDE SEQUENCE [LARGE SCALE GENOMIC DNA]</scope>
</reference>
<dbReference type="SUPFAM" id="SSF159127">
    <property type="entry name" value="HupF/HypC-like"/>
    <property type="match status" value="1"/>
</dbReference>
<protein>
    <recommendedName>
        <fullName evidence="4">HypC/HybG/HupF family hydrogenase formation chaperone</fullName>
    </recommendedName>
</protein>
<dbReference type="EMBL" id="MFJA01000022">
    <property type="protein sequence ID" value="OGG03566.1"/>
    <property type="molecule type" value="Genomic_DNA"/>
</dbReference>
<comment type="similarity">
    <text evidence="1">Belongs to the HupF/HypC family.</text>
</comment>
<name>A0A1F5YU04_9BACT</name>
<accession>A0A1F5YU04</accession>
<evidence type="ECO:0000313" key="3">
    <source>
        <dbReference type="Proteomes" id="UP000176665"/>
    </source>
</evidence>
<dbReference type="Pfam" id="PF01455">
    <property type="entry name" value="HupF_HypC"/>
    <property type="match status" value="1"/>
</dbReference>
<dbReference type="Proteomes" id="UP000176665">
    <property type="component" value="Unassembled WGS sequence"/>
</dbReference>
<comment type="caution">
    <text evidence="2">The sequence shown here is derived from an EMBL/GenBank/DDBJ whole genome shotgun (WGS) entry which is preliminary data.</text>
</comment>
<dbReference type="InterPro" id="IPR001109">
    <property type="entry name" value="Hydrogenase_HupF/HypC"/>
</dbReference>
<dbReference type="STRING" id="1798371.A2W14_03220"/>
<dbReference type="AlphaFoldDB" id="A0A1F5YU04"/>
<proteinExistence type="inferred from homology"/>
<organism evidence="2 3">
    <name type="scientific">Candidatus Gottesmanbacteria bacterium RBG_16_37_8</name>
    <dbReference type="NCBI Taxonomy" id="1798371"/>
    <lineage>
        <taxon>Bacteria</taxon>
        <taxon>Candidatus Gottesmaniibacteriota</taxon>
    </lineage>
</organism>
<evidence type="ECO:0008006" key="4">
    <source>
        <dbReference type="Google" id="ProtNLM"/>
    </source>
</evidence>
<evidence type="ECO:0000313" key="2">
    <source>
        <dbReference type="EMBL" id="OGG03566.1"/>
    </source>
</evidence>
<dbReference type="Gene3D" id="2.30.30.140">
    <property type="match status" value="1"/>
</dbReference>